<feature type="domain" description="B box-type" evidence="3">
    <location>
        <begin position="187"/>
        <end position="233"/>
    </location>
</feature>
<organism evidence="4">
    <name type="scientific">Albugo laibachii Nc14</name>
    <dbReference type="NCBI Taxonomy" id="890382"/>
    <lineage>
        <taxon>Eukaryota</taxon>
        <taxon>Sar</taxon>
        <taxon>Stramenopiles</taxon>
        <taxon>Oomycota</taxon>
        <taxon>Peronosporomycetes</taxon>
        <taxon>Albuginales</taxon>
        <taxon>Albuginaceae</taxon>
        <taxon>Albugo</taxon>
    </lineage>
</organism>
<keyword evidence="1" id="KW-0479">Metal-binding</keyword>
<feature type="compositionally biased region" description="Polar residues" evidence="2">
    <location>
        <begin position="50"/>
        <end position="65"/>
    </location>
</feature>
<proteinExistence type="predicted"/>
<dbReference type="HOGENOM" id="CLU_371117_0_0_1"/>
<evidence type="ECO:0000256" key="2">
    <source>
        <dbReference type="SAM" id="MobiDB-lite"/>
    </source>
</evidence>
<feature type="compositionally biased region" description="Basic and acidic residues" evidence="2">
    <location>
        <begin position="293"/>
        <end position="317"/>
    </location>
</feature>
<keyword evidence="1" id="KW-0862">Zinc</keyword>
<feature type="compositionally biased region" description="Polar residues" evidence="2">
    <location>
        <begin position="376"/>
        <end position="394"/>
    </location>
</feature>
<gene>
    <name evidence="4" type="primary">AlNc14C65G4616</name>
    <name evidence="4" type="ORF">ALNC14_053110</name>
</gene>
<evidence type="ECO:0000313" key="4">
    <source>
        <dbReference type="EMBL" id="CCA19168.1"/>
    </source>
</evidence>
<reference evidence="4" key="1">
    <citation type="journal article" date="2011" name="PLoS Biol.">
        <title>Gene gain and loss during evolution of obligate parasitism in the white rust pathogen of Arabidopsis thaliana.</title>
        <authorList>
            <person name="Kemen E."/>
            <person name="Gardiner A."/>
            <person name="Schultz-Larsen T."/>
            <person name="Kemen A.C."/>
            <person name="Balmuth A.L."/>
            <person name="Robert-Seilaniantz A."/>
            <person name="Bailey K."/>
            <person name="Holub E."/>
            <person name="Studholme D.J."/>
            <person name="Maclean D."/>
            <person name="Jones J.D."/>
        </authorList>
    </citation>
    <scope>NUCLEOTIDE SEQUENCE</scope>
</reference>
<sequence>MLQTSSSLITRNYGALQRMEKIQQVHGTNQMCKVLCREDGSAKSDPDALSTPTQSLKDSSQTITRHTNEPNENKAFKTCIKTEIPNRLRRVWYEEISQSFQDFQQRCYVELRGLCCIHAVLRHNLPSLLTDIGIARCHPCERRGVSKGAKTCCNAPGCPHYQQNLCRECFDSIHPIEDPQLRTHPQILSIICPLCRLAKITCWCQNCDLSFCTDCFDAVHIVRRVAGHVRVNLESGVSADLFTKADWAHYFRNVMVKLIEQVQTPTNRYHLIKDDSGRDVVCLSDSDQDETYEEKHAKETVKGKENAPIHSKNDEKASAAMETHQTCSNAIGNLNSHPLERVEPVVSVQEDHDTKKTSFFSSMVQVTEAKEPTPFHSINTSNPQNVTPIQSNPENYPKRPPIQVNPRVSSMSVAQPSVNNVGTISRISAVPSQYFDQDRAIIRDTVVSQPGVWVNNGTPRYTEPNYNMQISTGIGSPGINTFPSNSTPSIVSLNNVAAAFAPGAKCQSSPTSPNTSIDLLYENYNRTNMAVSQMEQAIMLSNQRIMKLSRCNISHAQQIMKQLQQTQRKLRVLVMSRDICVVNIILQSPRLMQNIHQLHLQTLSDVAQVTNSCHRKCAHLAEQIQRGELHLMGLNQQMEELVNHDFSLPDYHKKVLELHQKIEEVQNSLATWKAEREHELVRIVHYSRQIRDLLKQQFQRQHNGTSETVISTFPTMGIDGLN</sequence>
<feature type="region of interest" description="Disordered" evidence="2">
    <location>
        <begin position="43"/>
        <end position="68"/>
    </location>
</feature>
<name>F0WD96_9STRA</name>
<dbReference type="GO" id="GO:0008270">
    <property type="term" value="F:zinc ion binding"/>
    <property type="evidence" value="ECO:0007669"/>
    <property type="project" value="UniProtKB-KW"/>
</dbReference>
<evidence type="ECO:0000259" key="3">
    <source>
        <dbReference type="PROSITE" id="PS50119"/>
    </source>
</evidence>
<dbReference type="PROSITE" id="PS50119">
    <property type="entry name" value="ZF_BBOX"/>
    <property type="match status" value="1"/>
</dbReference>
<dbReference type="InterPro" id="IPR000315">
    <property type="entry name" value="Znf_B-box"/>
</dbReference>
<dbReference type="CDD" id="cd19757">
    <property type="entry name" value="Bbox1"/>
    <property type="match status" value="1"/>
</dbReference>
<keyword evidence="1" id="KW-0863">Zinc-finger</keyword>
<evidence type="ECO:0000256" key="1">
    <source>
        <dbReference type="PROSITE-ProRule" id="PRU00024"/>
    </source>
</evidence>
<dbReference type="EMBL" id="FR824110">
    <property type="protein sequence ID" value="CCA19168.1"/>
    <property type="molecule type" value="Genomic_DNA"/>
</dbReference>
<dbReference type="AlphaFoldDB" id="F0WD96"/>
<feature type="region of interest" description="Disordered" evidence="2">
    <location>
        <begin position="373"/>
        <end position="397"/>
    </location>
</feature>
<reference evidence="4" key="2">
    <citation type="submission" date="2011-02" db="EMBL/GenBank/DDBJ databases">
        <authorList>
            <person name="MacLean D."/>
        </authorList>
    </citation>
    <scope>NUCLEOTIDE SEQUENCE</scope>
</reference>
<accession>F0WD96</accession>
<protein>
    <submittedName>
        <fullName evidence="4">Uncharacterized protein AlNc14C65G4616</fullName>
    </submittedName>
</protein>
<feature type="region of interest" description="Disordered" evidence="2">
    <location>
        <begin position="292"/>
        <end position="320"/>
    </location>
</feature>